<feature type="chain" id="PRO_5008588194" description="Lipocalin/cytosolic fatty-acid binding domain-containing protein" evidence="3">
    <location>
        <begin position="27"/>
        <end position="169"/>
    </location>
</feature>
<evidence type="ECO:0000256" key="3">
    <source>
        <dbReference type="SAM" id="SignalP"/>
    </source>
</evidence>
<keyword evidence="3" id="KW-0732">Signal</keyword>
<dbReference type="SUPFAM" id="SSF50814">
    <property type="entry name" value="Lipocalins"/>
    <property type="match status" value="1"/>
</dbReference>
<dbReference type="PRINTS" id="PR00178">
    <property type="entry name" value="FATTYACIDBP"/>
</dbReference>
<dbReference type="InterPro" id="IPR031259">
    <property type="entry name" value="ILBP"/>
</dbReference>
<evidence type="ECO:0000259" key="4">
    <source>
        <dbReference type="Pfam" id="PF00061"/>
    </source>
</evidence>
<keyword evidence="2" id="KW-0446">Lipid-binding</keyword>
<proteinExistence type="inferred from homology"/>
<evidence type="ECO:0000313" key="5">
    <source>
        <dbReference type="EMBL" id="JAT33873.1"/>
    </source>
</evidence>
<dbReference type="PANTHER" id="PTHR11955">
    <property type="entry name" value="FATTY ACID BINDING PROTEIN"/>
    <property type="match status" value="1"/>
</dbReference>
<dbReference type="Gene3D" id="2.40.128.20">
    <property type="match status" value="1"/>
</dbReference>
<gene>
    <name evidence="5" type="ORF">g.51121</name>
</gene>
<dbReference type="InterPro" id="IPR000463">
    <property type="entry name" value="Fatty_acid-bd"/>
</dbReference>
<feature type="signal peptide" evidence="3">
    <location>
        <begin position="1"/>
        <end position="26"/>
    </location>
</feature>
<reference evidence="5" key="1">
    <citation type="submission" date="2015-11" db="EMBL/GenBank/DDBJ databases">
        <title>De novo transcriptome assembly of four potential Pierce s Disease insect vectors from Arizona vineyards.</title>
        <authorList>
            <person name="Tassone E.E."/>
        </authorList>
    </citation>
    <scope>NUCLEOTIDE SEQUENCE</scope>
</reference>
<accession>A0A1B6MD63</accession>
<sequence length="169" mass="19198">MSFIKFCLVLVDLFVFTVVYEHFVFGNPIKSSNDKYLEPFLNKTFVLSSSDRNFDEVMKALGVGLIERQVANFAKPVMRLTKNKSGEYLLSSESTFKNTVTAFEIGKEFDDETPDGRKVKSLFIQDKNKLTQIQHGDKTTTIVREFTADEVKVTVTVDNIVSVRTYSAL</sequence>
<dbReference type="InterPro" id="IPR000566">
    <property type="entry name" value="Lipocln_cytosolic_FA-bd_dom"/>
</dbReference>
<feature type="domain" description="Lipocalin/cytosolic fatty-acid binding" evidence="4">
    <location>
        <begin position="49"/>
        <end position="166"/>
    </location>
</feature>
<evidence type="ECO:0000256" key="2">
    <source>
        <dbReference type="ARBA" id="ARBA00023121"/>
    </source>
</evidence>
<dbReference type="EMBL" id="GEBQ01006104">
    <property type="protein sequence ID" value="JAT33873.1"/>
    <property type="molecule type" value="Transcribed_RNA"/>
</dbReference>
<dbReference type="InterPro" id="IPR012674">
    <property type="entry name" value="Calycin"/>
</dbReference>
<dbReference type="GO" id="GO:0008289">
    <property type="term" value="F:lipid binding"/>
    <property type="evidence" value="ECO:0007669"/>
    <property type="project" value="UniProtKB-KW"/>
</dbReference>
<protein>
    <recommendedName>
        <fullName evidence="4">Lipocalin/cytosolic fatty-acid binding domain-containing protein</fullName>
    </recommendedName>
</protein>
<dbReference type="Pfam" id="PF00061">
    <property type="entry name" value="Lipocalin"/>
    <property type="match status" value="1"/>
</dbReference>
<evidence type="ECO:0000256" key="1">
    <source>
        <dbReference type="ARBA" id="ARBA00008390"/>
    </source>
</evidence>
<comment type="similarity">
    <text evidence="1">Belongs to the calycin superfamily. Fatty-acid binding protein (FABP) family.</text>
</comment>
<dbReference type="AlphaFoldDB" id="A0A1B6MD63"/>
<organism evidence="5">
    <name type="scientific">Graphocephala atropunctata</name>
    <dbReference type="NCBI Taxonomy" id="36148"/>
    <lineage>
        <taxon>Eukaryota</taxon>
        <taxon>Metazoa</taxon>
        <taxon>Ecdysozoa</taxon>
        <taxon>Arthropoda</taxon>
        <taxon>Hexapoda</taxon>
        <taxon>Insecta</taxon>
        <taxon>Pterygota</taxon>
        <taxon>Neoptera</taxon>
        <taxon>Paraneoptera</taxon>
        <taxon>Hemiptera</taxon>
        <taxon>Auchenorrhyncha</taxon>
        <taxon>Membracoidea</taxon>
        <taxon>Cicadellidae</taxon>
        <taxon>Cicadellinae</taxon>
        <taxon>Cicadellini</taxon>
        <taxon>Graphocephala</taxon>
    </lineage>
</organism>
<name>A0A1B6MD63_9HEMI</name>